<reference evidence="2" key="1">
    <citation type="journal article" date="2019" name="Sci. Rep.">
        <title>Draft genome of Tanacetum cinerariifolium, the natural source of mosquito coil.</title>
        <authorList>
            <person name="Yamashiro T."/>
            <person name="Shiraishi A."/>
            <person name="Satake H."/>
            <person name="Nakayama K."/>
        </authorList>
    </citation>
    <scope>NUCLEOTIDE SEQUENCE</scope>
</reference>
<gene>
    <name evidence="2" type="ORF">Tci_023140</name>
</gene>
<evidence type="ECO:0000313" key="2">
    <source>
        <dbReference type="EMBL" id="GEU51162.1"/>
    </source>
</evidence>
<accession>A0A6L2KRC2</accession>
<feature type="compositionally biased region" description="Basic residues" evidence="1">
    <location>
        <begin position="1"/>
        <end position="11"/>
    </location>
</feature>
<dbReference type="EMBL" id="BKCJ010002824">
    <property type="protein sequence ID" value="GEU51162.1"/>
    <property type="molecule type" value="Genomic_DNA"/>
</dbReference>
<proteinExistence type="predicted"/>
<feature type="region of interest" description="Disordered" evidence="1">
    <location>
        <begin position="1"/>
        <end position="20"/>
    </location>
</feature>
<evidence type="ECO:0000256" key="1">
    <source>
        <dbReference type="SAM" id="MobiDB-lite"/>
    </source>
</evidence>
<comment type="caution">
    <text evidence="2">The sequence shown here is derived from an EMBL/GenBank/DDBJ whole genome shotgun (WGS) entry which is preliminary data.</text>
</comment>
<evidence type="ECO:0008006" key="3">
    <source>
        <dbReference type="Google" id="ProtNLM"/>
    </source>
</evidence>
<protein>
    <recommendedName>
        <fullName evidence="3">Reverse transcriptase domain-containing protein</fullName>
    </recommendedName>
</protein>
<sequence>MSVRRWRTRRSRDREVTPPPLTKEQIKGNLSVLWSIIKDHNRENKTNPIQLAFDEDTTARETHIVRGKELVDDALRKPFKKALKTPLTCKIIEFAGLEYKMPNNIKLYDGNIDLEDHLACFTSAANSRE</sequence>
<name>A0A6L2KRC2_TANCI</name>
<dbReference type="AlphaFoldDB" id="A0A6L2KRC2"/>
<organism evidence="2">
    <name type="scientific">Tanacetum cinerariifolium</name>
    <name type="common">Dalmatian daisy</name>
    <name type="synonym">Chrysanthemum cinerariifolium</name>
    <dbReference type="NCBI Taxonomy" id="118510"/>
    <lineage>
        <taxon>Eukaryota</taxon>
        <taxon>Viridiplantae</taxon>
        <taxon>Streptophyta</taxon>
        <taxon>Embryophyta</taxon>
        <taxon>Tracheophyta</taxon>
        <taxon>Spermatophyta</taxon>
        <taxon>Magnoliopsida</taxon>
        <taxon>eudicotyledons</taxon>
        <taxon>Gunneridae</taxon>
        <taxon>Pentapetalae</taxon>
        <taxon>asterids</taxon>
        <taxon>campanulids</taxon>
        <taxon>Asterales</taxon>
        <taxon>Asteraceae</taxon>
        <taxon>Asteroideae</taxon>
        <taxon>Anthemideae</taxon>
        <taxon>Anthemidinae</taxon>
        <taxon>Tanacetum</taxon>
    </lineage>
</organism>